<evidence type="ECO:0000256" key="1">
    <source>
        <dbReference type="SAM" id="MobiDB-lite"/>
    </source>
</evidence>
<evidence type="ECO:0000313" key="3">
    <source>
        <dbReference type="Proteomes" id="UP001154015"/>
    </source>
</evidence>
<organism evidence="2 3">
    <name type="scientific">Streptomyces globisporus</name>
    <dbReference type="NCBI Taxonomy" id="1908"/>
    <lineage>
        <taxon>Bacteria</taxon>
        <taxon>Bacillati</taxon>
        <taxon>Actinomycetota</taxon>
        <taxon>Actinomycetes</taxon>
        <taxon>Kitasatosporales</taxon>
        <taxon>Streptomycetaceae</taxon>
        <taxon>Streptomyces</taxon>
    </lineage>
</organism>
<sequence>MVFLGRWRGSGPAPQNARAHPGEDHEDFSTPYRFGDPRDARRPGDRRPGAATLALVAPPADCLFWGS</sequence>
<dbReference type="EMBL" id="CAKXYP010000006">
    <property type="protein sequence ID" value="CAH9415309.1"/>
    <property type="molecule type" value="Genomic_DNA"/>
</dbReference>
<reference evidence="2" key="1">
    <citation type="submission" date="2022-03" db="EMBL/GenBank/DDBJ databases">
        <authorList>
            <person name="Leyn A S."/>
        </authorList>
    </citation>
    <scope>NUCLEOTIDE SEQUENCE</scope>
    <source>
        <strain evidence="2">Streptomyces globisporus 4-3</strain>
    </source>
</reference>
<comment type="caution">
    <text evidence="2">The sequence shown here is derived from an EMBL/GenBank/DDBJ whole genome shotgun (WGS) entry which is preliminary data.</text>
</comment>
<proteinExistence type="predicted"/>
<evidence type="ECO:0000313" key="2">
    <source>
        <dbReference type="EMBL" id="CAH9415309.1"/>
    </source>
</evidence>
<name>A0ABN8V1T4_STRGL</name>
<gene>
    <name evidence="2" type="ORF">SGL43_02321</name>
</gene>
<feature type="region of interest" description="Disordered" evidence="1">
    <location>
        <begin position="1"/>
        <end position="48"/>
    </location>
</feature>
<protein>
    <submittedName>
        <fullName evidence="2">Uncharacterized protein</fullName>
    </submittedName>
</protein>
<dbReference type="Proteomes" id="UP001154015">
    <property type="component" value="Unassembled WGS sequence"/>
</dbReference>
<accession>A0ABN8V1T4</accession>
<feature type="compositionally biased region" description="Basic and acidic residues" evidence="1">
    <location>
        <begin position="35"/>
        <end position="48"/>
    </location>
</feature>
<keyword evidence="3" id="KW-1185">Reference proteome</keyword>